<dbReference type="PANTHER" id="PTHR42939">
    <property type="entry name" value="ABC TRANSPORTER ATP-BINDING PROTEIN ALBC-RELATED"/>
    <property type="match status" value="1"/>
</dbReference>
<accession>A0A3E2U0K0</accession>
<dbReference type="InterPro" id="IPR003593">
    <property type="entry name" value="AAA+_ATPase"/>
</dbReference>
<reference evidence="5 6" key="1">
    <citation type="submission" date="2018-08" db="EMBL/GenBank/DDBJ databases">
        <title>A genome reference for cultivated species of the human gut microbiota.</title>
        <authorList>
            <person name="Zou Y."/>
            <person name="Xue W."/>
            <person name="Luo G."/>
        </authorList>
    </citation>
    <scope>NUCLEOTIDE SEQUENCE [LARGE SCALE GENOMIC DNA]</scope>
    <source>
        <strain evidence="5 6">AF31-14AC</strain>
    </source>
</reference>
<dbReference type="InterPro" id="IPR003439">
    <property type="entry name" value="ABC_transporter-like_ATP-bd"/>
</dbReference>
<dbReference type="AlphaFoldDB" id="A0A3E2U0K0"/>
<evidence type="ECO:0000256" key="1">
    <source>
        <dbReference type="ARBA" id="ARBA00022448"/>
    </source>
</evidence>
<evidence type="ECO:0000256" key="2">
    <source>
        <dbReference type="ARBA" id="ARBA00022741"/>
    </source>
</evidence>
<sequence>MSEQCLELKNVCKSFRDFTLNNISFTLPQGYIMGLVGPNGAGKTTTIQLILNMLEKDAGKILAFGKDNVVSEKEIKQDIGIVFDSIFYVDSWTVKDTEKAVSIFYDNWRHDIFNDMVKRFDLPLNKKVGELSRGMQMKLMLACAFSHDAKLLILDEPTSGLDPLTRDEFLEILQDYIRDGQRSVLFSTHITTDLERVADYITLINRGNMIFTGSMEDLLSSYRLIKGKPCDLTADLEKNILGLRKTAMGFEGLITANAAVQYKHCVLDTATIDDIIICIGKGGTKA</sequence>
<proteinExistence type="predicted"/>
<dbReference type="SMART" id="SM00382">
    <property type="entry name" value="AAA"/>
    <property type="match status" value="1"/>
</dbReference>
<dbReference type="Pfam" id="PF00005">
    <property type="entry name" value="ABC_tran"/>
    <property type="match status" value="1"/>
</dbReference>
<dbReference type="Proteomes" id="UP000260782">
    <property type="component" value="Unassembled WGS sequence"/>
</dbReference>
<evidence type="ECO:0000313" key="6">
    <source>
        <dbReference type="Proteomes" id="UP000260782"/>
    </source>
</evidence>
<keyword evidence="1" id="KW-0813">Transport</keyword>
<name>A0A3E2U0K0_9FIRM</name>
<dbReference type="InterPro" id="IPR027417">
    <property type="entry name" value="P-loop_NTPase"/>
</dbReference>
<evidence type="ECO:0000259" key="4">
    <source>
        <dbReference type="PROSITE" id="PS50893"/>
    </source>
</evidence>
<dbReference type="GO" id="GO:0016887">
    <property type="term" value="F:ATP hydrolysis activity"/>
    <property type="evidence" value="ECO:0007669"/>
    <property type="project" value="InterPro"/>
</dbReference>
<organism evidence="5 6">
    <name type="scientific">Faecalibacterium prausnitzii</name>
    <dbReference type="NCBI Taxonomy" id="853"/>
    <lineage>
        <taxon>Bacteria</taxon>
        <taxon>Bacillati</taxon>
        <taxon>Bacillota</taxon>
        <taxon>Clostridia</taxon>
        <taxon>Eubacteriales</taxon>
        <taxon>Oscillospiraceae</taxon>
        <taxon>Faecalibacterium</taxon>
    </lineage>
</organism>
<dbReference type="SUPFAM" id="SSF52540">
    <property type="entry name" value="P-loop containing nucleoside triphosphate hydrolases"/>
    <property type="match status" value="1"/>
</dbReference>
<feature type="domain" description="ABC transporter" evidence="4">
    <location>
        <begin position="6"/>
        <end position="231"/>
    </location>
</feature>
<evidence type="ECO:0000256" key="3">
    <source>
        <dbReference type="ARBA" id="ARBA00022840"/>
    </source>
</evidence>
<dbReference type="PANTHER" id="PTHR42939:SF3">
    <property type="entry name" value="ABC TRANSPORTER ATP-BINDING COMPONENT"/>
    <property type="match status" value="1"/>
</dbReference>
<protein>
    <submittedName>
        <fullName evidence="5">ABC transporter ATP-binding protein</fullName>
    </submittedName>
</protein>
<gene>
    <name evidence="5" type="ORF">DWZ25_04565</name>
</gene>
<dbReference type="InterPro" id="IPR051782">
    <property type="entry name" value="ABC_Transporter_VariousFunc"/>
</dbReference>
<dbReference type="GO" id="GO:0005524">
    <property type="term" value="F:ATP binding"/>
    <property type="evidence" value="ECO:0007669"/>
    <property type="project" value="UniProtKB-KW"/>
</dbReference>
<keyword evidence="3 5" id="KW-0067">ATP-binding</keyword>
<dbReference type="CDD" id="cd03230">
    <property type="entry name" value="ABC_DR_subfamily_A"/>
    <property type="match status" value="1"/>
</dbReference>
<comment type="caution">
    <text evidence="5">The sequence shown here is derived from an EMBL/GenBank/DDBJ whole genome shotgun (WGS) entry which is preliminary data.</text>
</comment>
<dbReference type="PROSITE" id="PS50893">
    <property type="entry name" value="ABC_TRANSPORTER_2"/>
    <property type="match status" value="1"/>
</dbReference>
<dbReference type="RefSeq" id="WP_115784440.1">
    <property type="nucleotide sequence ID" value="NZ_QVES01000003.1"/>
</dbReference>
<keyword evidence="2" id="KW-0547">Nucleotide-binding</keyword>
<dbReference type="EMBL" id="QVES01000003">
    <property type="protein sequence ID" value="RGB88463.1"/>
    <property type="molecule type" value="Genomic_DNA"/>
</dbReference>
<evidence type="ECO:0000313" key="5">
    <source>
        <dbReference type="EMBL" id="RGB88463.1"/>
    </source>
</evidence>
<dbReference type="Gene3D" id="3.40.50.300">
    <property type="entry name" value="P-loop containing nucleotide triphosphate hydrolases"/>
    <property type="match status" value="1"/>
</dbReference>